<geneLocation type="plasmid" evidence="2 3">
    <name>unnamed1</name>
</geneLocation>
<dbReference type="KEGG" id="sawl:NGM29_19015"/>
<dbReference type="Proteomes" id="UP001056855">
    <property type="component" value="Plasmid unnamed1"/>
</dbReference>
<proteinExistence type="predicted"/>
<dbReference type="EMBL" id="CP100356">
    <property type="protein sequence ID" value="UTF55776.1"/>
    <property type="molecule type" value="Genomic_DNA"/>
</dbReference>
<accession>A0A9E7NEC1</accession>
<evidence type="ECO:0000256" key="1">
    <source>
        <dbReference type="SAM" id="Phobius"/>
    </source>
</evidence>
<dbReference type="GeneID" id="73292183"/>
<dbReference type="RefSeq" id="WP_254161150.1">
    <property type="nucleotide sequence ID" value="NZ_CP100356.1"/>
</dbReference>
<feature type="transmembrane region" description="Helical" evidence="1">
    <location>
        <begin position="121"/>
        <end position="142"/>
    </location>
</feature>
<feature type="transmembrane region" description="Helical" evidence="1">
    <location>
        <begin position="21"/>
        <end position="47"/>
    </location>
</feature>
<reference evidence="2" key="1">
    <citation type="submission" date="2022-06" db="EMBL/GenBank/DDBJ databases">
        <title>Diverse halophilic archaea isolated from saline environments.</title>
        <authorList>
            <person name="Cui H.-L."/>
        </authorList>
    </citation>
    <scope>NUCLEOTIDE SEQUENCE</scope>
    <source>
        <strain evidence="2">WLHS1</strain>
        <plasmid evidence="2">unnamed1</plasmid>
    </source>
</reference>
<evidence type="ECO:0000313" key="3">
    <source>
        <dbReference type="Proteomes" id="UP001056855"/>
    </source>
</evidence>
<protein>
    <submittedName>
        <fullName evidence="2">DUF6069 family protein</fullName>
    </submittedName>
</protein>
<feature type="transmembrane region" description="Helical" evidence="1">
    <location>
        <begin position="89"/>
        <end position="109"/>
    </location>
</feature>
<dbReference type="AlphaFoldDB" id="A0A9E7NEC1"/>
<feature type="transmembrane region" description="Helical" evidence="1">
    <location>
        <begin position="53"/>
        <end position="77"/>
    </location>
</feature>
<dbReference type="InterPro" id="IPR045713">
    <property type="entry name" value="DUF6069"/>
</dbReference>
<dbReference type="Pfam" id="PF19545">
    <property type="entry name" value="DUF6069"/>
    <property type="match status" value="1"/>
</dbReference>
<gene>
    <name evidence="2" type="ORF">NGM29_19015</name>
</gene>
<keyword evidence="3" id="KW-1185">Reference proteome</keyword>
<keyword evidence="2" id="KW-0614">Plasmid</keyword>
<keyword evidence="1" id="KW-1133">Transmembrane helix</keyword>
<name>A0A9E7NEC1_9EURY</name>
<evidence type="ECO:0000313" key="2">
    <source>
        <dbReference type="EMBL" id="UTF55776.1"/>
    </source>
</evidence>
<keyword evidence="1" id="KW-0812">Transmembrane</keyword>
<sequence length="152" mass="16182">MASIEATDNPAIEPSISLIRIAVYGLLTIILTSLVNGLIRVLAVIVFDVPNVFALWWEPVLIASTVGAIGATLVYGVLTRLSSRPNRTFTIISIIVLVLSFAGPVNAYLSPPPDLTDAPWTVFATLVVMHVAAAATIISVLTRTTNQEVASR</sequence>
<organism evidence="2 3">
    <name type="scientific">Natronosalvus rutilus</name>
    <dbReference type="NCBI Taxonomy" id="2953753"/>
    <lineage>
        <taxon>Archaea</taxon>
        <taxon>Methanobacteriati</taxon>
        <taxon>Methanobacteriota</taxon>
        <taxon>Stenosarchaea group</taxon>
        <taxon>Halobacteria</taxon>
        <taxon>Halobacteriales</taxon>
        <taxon>Natrialbaceae</taxon>
        <taxon>Natronosalvus</taxon>
    </lineage>
</organism>
<keyword evidence="1" id="KW-0472">Membrane</keyword>